<protein>
    <submittedName>
        <fullName evidence="2">Uncharacterized protein</fullName>
    </submittedName>
</protein>
<dbReference type="AlphaFoldDB" id="A0AAV2TSS0"/>
<dbReference type="EMBL" id="CAXLJL010000489">
    <property type="protein sequence ID" value="CAL5138427.1"/>
    <property type="molecule type" value="Genomic_DNA"/>
</dbReference>
<evidence type="ECO:0000313" key="2">
    <source>
        <dbReference type="EMBL" id="CAL5138427.1"/>
    </source>
</evidence>
<proteinExistence type="predicted"/>
<gene>
    <name evidence="2" type="ORF">CDAUBV1_LOCUS13249</name>
</gene>
<sequence>MLQQIFMVLLVMSLCYNVYGRPPTYSIVYPDEYFGLPEDAGSDLYSDYQPYEEKRAFRQLIKKVGDPQKKNRKSAAYDLYRHIILPQNEFLG</sequence>
<evidence type="ECO:0000256" key="1">
    <source>
        <dbReference type="SAM" id="SignalP"/>
    </source>
</evidence>
<name>A0AAV2TSS0_CALDB</name>
<evidence type="ECO:0000313" key="3">
    <source>
        <dbReference type="Proteomes" id="UP001497525"/>
    </source>
</evidence>
<dbReference type="Proteomes" id="UP001497525">
    <property type="component" value="Unassembled WGS sequence"/>
</dbReference>
<organism evidence="2 3">
    <name type="scientific">Calicophoron daubneyi</name>
    <name type="common">Rumen fluke</name>
    <name type="synonym">Paramphistomum daubneyi</name>
    <dbReference type="NCBI Taxonomy" id="300641"/>
    <lineage>
        <taxon>Eukaryota</taxon>
        <taxon>Metazoa</taxon>
        <taxon>Spiralia</taxon>
        <taxon>Lophotrochozoa</taxon>
        <taxon>Platyhelminthes</taxon>
        <taxon>Trematoda</taxon>
        <taxon>Digenea</taxon>
        <taxon>Plagiorchiida</taxon>
        <taxon>Pronocephalata</taxon>
        <taxon>Paramphistomoidea</taxon>
        <taxon>Paramphistomidae</taxon>
        <taxon>Calicophoron</taxon>
    </lineage>
</organism>
<feature type="chain" id="PRO_5043348820" evidence="1">
    <location>
        <begin position="21"/>
        <end position="92"/>
    </location>
</feature>
<accession>A0AAV2TSS0</accession>
<comment type="caution">
    <text evidence="2">The sequence shown here is derived from an EMBL/GenBank/DDBJ whole genome shotgun (WGS) entry which is preliminary data.</text>
</comment>
<keyword evidence="1" id="KW-0732">Signal</keyword>
<feature type="signal peptide" evidence="1">
    <location>
        <begin position="1"/>
        <end position="20"/>
    </location>
</feature>
<reference evidence="2" key="1">
    <citation type="submission" date="2024-06" db="EMBL/GenBank/DDBJ databases">
        <authorList>
            <person name="Liu X."/>
            <person name="Lenzi L."/>
            <person name="Haldenby T S."/>
            <person name="Uol C."/>
        </authorList>
    </citation>
    <scope>NUCLEOTIDE SEQUENCE</scope>
</reference>